<organism evidence="2 3">
    <name type="scientific">Mordavella massiliensis</name>
    <dbReference type="NCBI Taxonomy" id="1871024"/>
    <lineage>
        <taxon>Bacteria</taxon>
        <taxon>Bacillati</taxon>
        <taxon>Bacillota</taxon>
        <taxon>Clostridia</taxon>
        <taxon>Eubacteriales</taxon>
        <taxon>Clostridiaceae</taxon>
        <taxon>Mordavella</taxon>
    </lineage>
</organism>
<dbReference type="GO" id="GO:0042601">
    <property type="term" value="C:endospore-forming forespore"/>
    <property type="evidence" value="ECO:0007669"/>
    <property type="project" value="TreeGrafter"/>
</dbReference>
<gene>
    <name evidence="2" type="ORF">H6A20_00655</name>
</gene>
<dbReference type="Gene3D" id="3.90.1200.10">
    <property type="match status" value="1"/>
</dbReference>
<dbReference type="RefSeq" id="WP_204905224.1">
    <property type="nucleotide sequence ID" value="NZ_JACJKS010000001.1"/>
</dbReference>
<dbReference type="PANTHER" id="PTHR39179:SF1">
    <property type="entry name" value="SPORE COAT PROTEIN I"/>
    <property type="match status" value="1"/>
</dbReference>
<dbReference type="PANTHER" id="PTHR39179">
    <property type="entry name" value="SPORE COAT PROTEIN I"/>
    <property type="match status" value="1"/>
</dbReference>
<feature type="compositionally biased region" description="Acidic residues" evidence="1">
    <location>
        <begin position="129"/>
        <end position="138"/>
    </location>
</feature>
<dbReference type="InterPro" id="IPR047175">
    <property type="entry name" value="CotS-like"/>
</dbReference>
<name>A0A938XAN1_9CLOT</name>
<proteinExistence type="predicted"/>
<dbReference type="Proteomes" id="UP000705508">
    <property type="component" value="Unassembled WGS sequence"/>
</dbReference>
<dbReference type="SUPFAM" id="SSF56112">
    <property type="entry name" value="Protein kinase-like (PK-like)"/>
    <property type="match status" value="1"/>
</dbReference>
<dbReference type="AlphaFoldDB" id="A0A938XAN1"/>
<evidence type="ECO:0000256" key="1">
    <source>
        <dbReference type="SAM" id="MobiDB-lite"/>
    </source>
</evidence>
<evidence type="ECO:0000313" key="3">
    <source>
        <dbReference type="Proteomes" id="UP000705508"/>
    </source>
</evidence>
<evidence type="ECO:0000313" key="2">
    <source>
        <dbReference type="EMBL" id="MBM6947173.1"/>
    </source>
</evidence>
<feature type="region of interest" description="Disordered" evidence="1">
    <location>
        <begin position="122"/>
        <end position="164"/>
    </location>
</feature>
<accession>A0A938XAN1</accession>
<comment type="caution">
    <text evidence="2">The sequence shown here is derived from an EMBL/GenBank/DDBJ whole genome shotgun (WGS) entry which is preliminary data.</text>
</comment>
<reference evidence="2" key="2">
    <citation type="journal article" date="2021" name="Sci. Rep.">
        <title>The distribution of antibiotic resistance genes in chicken gut microbiota commensals.</title>
        <authorList>
            <person name="Juricova H."/>
            <person name="Matiasovicova J."/>
            <person name="Kubasova T."/>
            <person name="Cejkova D."/>
            <person name="Rychlik I."/>
        </authorList>
    </citation>
    <scope>NUCLEOTIDE SEQUENCE</scope>
    <source>
        <strain evidence="2">An582</strain>
    </source>
</reference>
<dbReference type="InterPro" id="IPR011009">
    <property type="entry name" value="Kinase-like_dom_sf"/>
</dbReference>
<reference evidence="2" key="1">
    <citation type="submission" date="2020-08" db="EMBL/GenBank/DDBJ databases">
        <authorList>
            <person name="Cejkova D."/>
            <person name="Kubasova T."/>
            <person name="Jahodarova E."/>
            <person name="Rychlik I."/>
        </authorList>
    </citation>
    <scope>NUCLEOTIDE SEQUENCE</scope>
    <source>
        <strain evidence="2">An582</strain>
    </source>
</reference>
<dbReference type="Gene3D" id="3.30.200.20">
    <property type="entry name" value="Phosphorylase Kinase, domain 1"/>
    <property type="match status" value="1"/>
</dbReference>
<sequence>MQDYELSILEQYPVTVKSTRKMRGAFFCDTDQGLFLLREAGVSRRRVLLMRHVGLHLLREGGLRTDLPVANRDGEYVTVSPDGRSYILKEWYAGRECDVRRTRELLEGTANLAHLHRFMERVPPCPAPEEPEPEEPGPGEDREAQKERGPVEEPPRRSLGKEYESHNRELRKIRRFIREKPSRGEFELAFLGCFDSMFAWARRAMEELERTDCGELDRKSRQENTMLHGDYNYHNILLTDAGCATTNFDRCRPGVQAEDLYYFLRKAMEKHGWNVRCADHMLDAYSAIRPLSAAETDYLKVRLIYPEKFWKLADAYYRSGKAWIPVKSVEKLRTAVMQTEEKGRFLEQIFRVRM</sequence>
<dbReference type="EMBL" id="JACJKS010000001">
    <property type="protein sequence ID" value="MBM6947173.1"/>
    <property type="molecule type" value="Genomic_DNA"/>
</dbReference>
<protein>
    <submittedName>
        <fullName evidence="2">Phosphotransferase</fullName>
    </submittedName>
</protein>
<feature type="compositionally biased region" description="Basic and acidic residues" evidence="1">
    <location>
        <begin position="139"/>
        <end position="164"/>
    </location>
</feature>